<keyword evidence="3" id="KW-0479">Metal-binding</keyword>
<evidence type="ECO:0000313" key="8">
    <source>
        <dbReference type="EMBL" id="MBE9078174.1"/>
    </source>
</evidence>
<organism evidence="8 9">
    <name type="scientific">Vasconcelosia minhoensis LEGE 07310</name>
    <dbReference type="NCBI Taxonomy" id="915328"/>
    <lineage>
        <taxon>Bacteria</taxon>
        <taxon>Bacillati</taxon>
        <taxon>Cyanobacteriota</taxon>
        <taxon>Cyanophyceae</taxon>
        <taxon>Nodosilineales</taxon>
        <taxon>Cymatolegaceae</taxon>
        <taxon>Vasconcelosia</taxon>
        <taxon>Vasconcelosia minhoensis</taxon>
    </lineage>
</organism>
<feature type="compositionally biased region" description="Basic and acidic residues" evidence="6">
    <location>
        <begin position="139"/>
        <end position="159"/>
    </location>
</feature>
<reference evidence="8" key="1">
    <citation type="submission" date="2020-10" db="EMBL/GenBank/DDBJ databases">
        <authorList>
            <person name="Castelo-Branco R."/>
            <person name="Eusebio N."/>
            <person name="Adriana R."/>
            <person name="Vieira A."/>
            <person name="Brugerolle De Fraissinette N."/>
            <person name="Rezende De Castro R."/>
            <person name="Schneider M.P."/>
            <person name="Vasconcelos V."/>
            <person name="Leao P.N."/>
        </authorList>
    </citation>
    <scope>NUCLEOTIDE SEQUENCE</scope>
    <source>
        <strain evidence="8">LEGE 07310</strain>
    </source>
</reference>
<accession>A0A8J7API1</accession>
<dbReference type="InterPro" id="IPR006127">
    <property type="entry name" value="ZnuA-like"/>
</dbReference>
<dbReference type="GO" id="GO:0046872">
    <property type="term" value="F:metal ion binding"/>
    <property type="evidence" value="ECO:0007669"/>
    <property type="project" value="UniProtKB-KW"/>
</dbReference>
<evidence type="ECO:0000313" key="9">
    <source>
        <dbReference type="Proteomes" id="UP000636505"/>
    </source>
</evidence>
<dbReference type="PANTHER" id="PTHR42953:SF1">
    <property type="entry name" value="METAL-BINDING PROTEIN HI_0362-RELATED"/>
    <property type="match status" value="1"/>
</dbReference>
<evidence type="ECO:0000256" key="2">
    <source>
        <dbReference type="ARBA" id="ARBA00022448"/>
    </source>
</evidence>
<gene>
    <name evidence="8" type="ORF">IQ241_12875</name>
</gene>
<comment type="subcellular location">
    <subcellularLocation>
        <location evidence="1">Cell envelope</location>
    </subcellularLocation>
</comment>
<dbReference type="GO" id="GO:0030001">
    <property type="term" value="P:metal ion transport"/>
    <property type="evidence" value="ECO:0007669"/>
    <property type="project" value="InterPro"/>
</dbReference>
<dbReference type="InterPro" id="IPR006128">
    <property type="entry name" value="Lipoprotein_PsaA-like"/>
</dbReference>
<feature type="region of interest" description="Disordered" evidence="6">
    <location>
        <begin position="135"/>
        <end position="163"/>
    </location>
</feature>
<protein>
    <submittedName>
        <fullName evidence="8">Zinc ABC transporter substrate-binding protein</fullName>
    </submittedName>
</protein>
<evidence type="ECO:0000256" key="7">
    <source>
        <dbReference type="SAM" id="SignalP"/>
    </source>
</evidence>
<proteinExistence type="inferred from homology"/>
<dbReference type="GO" id="GO:0007155">
    <property type="term" value="P:cell adhesion"/>
    <property type="evidence" value="ECO:0007669"/>
    <property type="project" value="InterPro"/>
</dbReference>
<dbReference type="GO" id="GO:0030313">
    <property type="term" value="C:cell envelope"/>
    <property type="evidence" value="ECO:0007669"/>
    <property type="project" value="UniProtKB-SubCell"/>
</dbReference>
<keyword evidence="9" id="KW-1185">Reference proteome</keyword>
<dbReference type="Pfam" id="PF01297">
    <property type="entry name" value="ZnuA"/>
    <property type="match status" value="1"/>
</dbReference>
<name>A0A8J7API1_9CYAN</name>
<dbReference type="Proteomes" id="UP000636505">
    <property type="component" value="Unassembled WGS sequence"/>
</dbReference>
<sequence length="346" mass="36396">MVYRYLAFKTPWRALGATLLLGGLGCQQVTPPPSSAPEPSAESADLAQVVATNSVLCDLTQQIAQNTVDVLCLLSSGQDPHTYEPTPSDRQAIEDADLILYGGYGLESRVIQLIESSSTPASQVAVYESAAPEPLMGASHEHGGHEGEEHAEGEAHAEGEPVPDPHIWNDAQNGAAIADVIAEQLAQIEPDQAQTYQQAADEIAGQLTEIDAWIQAQVATVPESARKLVTTHEAMAYYADAYGLGLMAALEGLSTEARPSAAEITELVNAVKSSQVPAVFVESTTNPELIQTVAKNAGVAVSDDPLYVEGPVADSEADTYQKTFIANTCTIVEALGGTCDRASAPL</sequence>
<dbReference type="InterPro" id="IPR006129">
    <property type="entry name" value="AdhesinB"/>
</dbReference>
<dbReference type="PROSITE" id="PS51257">
    <property type="entry name" value="PROKAR_LIPOPROTEIN"/>
    <property type="match status" value="1"/>
</dbReference>
<keyword evidence="4 7" id="KW-0732">Signal</keyword>
<comment type="similarity">
    <text evidence="5">Belongs to the bacterial solute-binding protein 9 family.</text>
</comment>
<dbReference type="SUPFAM" id="SSF53807">
    <property type="entry name" value="Helical backbone' metal receptor"/>
    <property type="match status" value="1"/>
</dbReference>
<comment type="caution">
    <text evidence="8">The sequence shown here is derived from an EMBL/GenBank/DDBJ whole genome shotgun (WGS) entry which is preliminary data.</text>
</comment>
<evidence type="ECO:0000256" key="5">
    <source>
        <dbReference type="RuleBase" id="RU003512"/>
    </source>
</evidence>
<feature type="signal peptide" evidence="7">
    <location>
        <begin position="1"/>
        <end position="16"/>
    </location>
</feature>
<dbReference type="AlphaFoldDB" id="A0A8J7API1"/>
<dbReference type="InterPro" id="IPR050492">
    <property type="entry name" value="Bact_metal-bind_prot9"/>
</dbReference>
<keyword evidence="2 5" id="KW-0813">Transport</keyword>
<dbReference type="Gene3D" id="3.40.50.1980">
    <property type="entry name" value="Nitrogenase molybdenum iron protein domain"/>
    <property type="match status" value="2"/>
</dbReference>
<dbReference type="EMBL" id="JADEXG010000027">
    <property type="protein sequence ID" value="MBE9078174.1"/>
    <property type="molecule type" value="Genomic_DNA"/>
</dbReference>
<evidence type="ECO:0000256" key="4">
    <source>
        <dbReference type="ARBA" id="ARBA00022729"/>
    </source>
</evidence>
<evidence type="ECO:0000256" key="1">
    <source>
        <dbReference type="ARBA" id="ARBA00004196"/>
    </source>
</evidence>
<evidence type="ECO:0000256" key="3">
    <source>
        <dbReference type="ARBA" id="ARBA00022723"/>
    </source>
</evidence>
<dbReference type="PANTHER" id="PTHR42953">
    <property type="entry name" value="HIGH-AFFINITY ZINC UPTAKE SYSTEM PROTEIN ZNUA-RELATED"/>
    <property type="match status" value="1"/>
</dbReference>
<evidence type="ECO:0000256" key="6">
    <source>
        <dbReference type="SAM" id="MobiDB-lite"/>
    </source>
</evidence>
<dbReference type="PRINTS" id="PR00691">
    <property type="entry name" value="ADHESINB"/>
</dbReference>
<dbReference type="RefSeq" id="WP_193907724.1">
    <property type="nucleotide sequence ID" value="NZ_JADEXG010000027.1"/>
</dbReference>
<dbReference type="PRINTS" id="PR00690">
    <property type="entry name" value="ADHESNFAMILY"/>
</dbReference>
<feature type="chain" id="PRO_5035171899" evidence="7">
    <location>
        <begin position="17"/>
        <end position="346"/>
    </location>
</feature>